<name>A0AC58JCF6_DANRE</name>
<evidence type="ECO:0000313" key="1">
    <source>
        <dbReference type="Proteomes" id="UP000000437"/>
    </source>
</evidence>
<accession>A0AC58JCF6</accession>
<dbReference type="Proteomes" id="UP000000437">
    <property type="component" value="Chromosome 4"/>
</dbReference>
<keyword evidence="1" id="KW-1185">Reference proteome</keyword>
<protein>
    <submittedName>
        <fullName evidence="2">Uncharacterized protein si:dkey-29j8.3</fullName>
    </submittedName>
</protein>
<reference evidence="2" key="1">
    <citation type="submission" date="2025-08" db="UniProtKB">
        <authorList>
            <consortium name="RefSeq"/>
        </authorList>
    </citation>
    <scope>IDENTIFICATION</scope>
    <source>
        <strain evidence="2">Tuebingen</strain>
        <tissue evidence="2">Fibroblasts and whole tissue</tissue>
    </source>
</reference>
<dbReference type="RefSeq" id="XP_073804162.1">
    <property type="nucleotide sequence ID" value="XM_073948061.1"/>
</dbReference>
<organism evidence="1 2">
    <name type="scientific">Danio rerio</name>
    <name type="common">Zebrafish</name>
    <name type="synonym">Brachydanio rerio</name>
    <dbReference type="NCBI Taxonomy" id="7955"/>
    <lineage>
        <taxon>Eukaryota</taxon>
        <taxon>Metazoa</taxon>
        <taxon>Chordata</taxon>
        <taxon>Craniata</taxon>
        <taxon>Vertebrata</taxon>
        <taxon>Euteleostomi</taxon>
        <taxon>Actinopterygii</taxon>
        <taxon>Neopterygii</taxon>
        <taxon>Teleostei</taxon>
        <taxon>Ostariophysi</taxon>
        <taxon>Cypriniformes</taxon>
        <taxon>Danionidae</taxon>
        <taxon>Danioninae</taxon>
        <taxon>Danio</taxon>
    </lineage>
</organism>
<proteinExistence type="predicted"/>
<evidence type="ECO:0000313" key="2">
    <source>
        <dbReference type="RefSeq" id="XP_073804162.1"/>
    </source>
</evidence>
<gene>
    <name evidence="2" type="primary">si:dkey-29j8.3</name>
</gene>
<sequence length="2341" mass="267210">MLLFVPFQRNSPDIPDSSDTTGFILGSAVLTSGEVIKEILQILLVFILSGSAVLSSGEVLNMPRKGKRSQAQKLRWKKIDLQDVNTSLSCIKEVEQTSTSAAVGQSPVRQYEESGGNEPKVVSVRASHSQADVRYDEFSRNHQCTCVSLTFLASHSAGHQFKMSDLDRVLEEGDALYVSVKMQLIAENRFSHDYLSMEEVPFGLSTFNQTYNVQKSEVKVGFFRAKGSPDTEEWFLPLPERLQCLAVDVTHALLIVSSECIAVFRDGSGRYGFFDPHSRTFEGEEALAGGGTAVMLTFTRLSDMTDQILKLFNHCRDDQSYEFMSVSFEMEQQAGQQPSPSAREPISQVISVLPEPDGNAAVPRGAESRQPMVARVNKARRRKELRKAIDNLKSKDTAKSYVNRKHKQRDDERGQYSACLQYRTNKKEALKQKYGQDALIRNKKKSYMARRYREEIVRSKKKEDMMRRYRTDPVFQKKKRAYIVRRYSTDTAFQKKMRTYMVRRYSTDTVFQKKMKDYMKRRYTNDSEFRKHHILRCTLHKNQKLASDATSRILHQLQCALRIKRKYKMYIRSSHETAQPTVSKVMESAIQAFQCKIQQGPTYVCTVCHRALFPDQVKACDRSNYEKDVQLSSFCLTKKYVHTCDSACSDDCTVPEERRREWICHTCDSHLKRGHMPSIAAVNKLELPPIPAELAELNVLERQLIAKILPFAKIVALPKGQQRAVHGAVVCVPSEVENTVNSLPRPRSESQLLQVKLKRHVSFKGYQHFHTVNMHSVLAALSKLKEMHSEYKDISITEPEVSEDQFDEDIDAAEDNQEVGHSEQEEQHVSVEEKDELRPGLTLDTCMQPPDIAQDILSYGEGIFSIAPAQGKKPVGFFKIPKLEAMAFPVQFPTGENTIDEARQTAISPSMYFNVRLFCVDARFARDQSYLFFAQFVTETQLARNSMSIQLRKGKPITRDGRRISNRMLQDSDEVERLVHNRDATRFMQPLRGSPAYWEKTLRDLQAMIRQLGTPTFFCTFSAAEMRWPEIVTVIKAQQGEEIDFSQLDWATKCEILRSNPVTVMRMFEKRVDALMAHLLLSPAQPIGEVEDFFYRVEFQARGSPHIHLLAWVKDAPDPEEDNDETICDFIDRYVSCKLPDPNVDPELHKIVTEVQLHSRNHSKSCKKGKVVCRFGFPKLPMPKTMITHPMPERPDEGDDEPTDSAAKKKARRDAAKKAMNEAKSKLKPLWDLLNDPKSSLDNLSDLLTKCNLSMDDYLNYAEGLTTGSAVLLKRDPKETWVNGYNPDLLRAWNANMDIQYILDAYSCIMYMLSYVSKPEHEMSGFLKNVIQSVREANVNEEDEMKHIMQAYAKHRQVSAQESVARTCSLPLKKCSRSVVFVPTDDDALKMSLPISVLLNKNPESEDVWMSGLIEKYRARPLTLEFEKMCLADFASNYRVVYGQQIKGKNVLRLLHDMGFIQKRTVGKPAVIRYARFSEEKQPEKFYGRMVKLYVPHRHNAELKPEDFPTYQLFYKSGFVELPGHPGLRFPVCGIVKAYQQRYEKHGKVVDKAFEQLQQEGPSESAWTAFAPEVEVDRLECIAEQEDVGPEEDEQDEVPEFQPRNEDGDGVAPRIEAPQMSVEFVRKLFRSLNKTQAAIFYTIRQWCQNRVWGLNPEQFFYFVSGGAGCGKSHVIKCVYTEATKILRQLPQLREDGDLSIPTVLLSAFTGTAAFNISGKTLHSILKLPKNLKPPYQGLGNSLDDVRAELRHVEILIIDEISMISKDFFAYINWRFQQIRGSKKPFGGISVIVVGDFYQLPPPGKAKPLCVYEEDVLDFWKDHFQIVTLTEIMRQKEDLSFAQLLNRLRVKRKSDALKEEDRSLLLQAVKNPQDCPRDALHIFATNKEVHSHNCETVNALHADIVTIDAEDYRKDPRTGGMKRQTKPVMGKKDNLLDTIQVAVGVRIMVIRNLDVEDGLVNGCFGKIGNIVTKTRDGIAFVHMLGIQPDNPNAGQKYRRRLQGEEDTLVYIERSEEPLKKGTVRRQFPIKLAYACTAHKVQGMTMQSAVVSLKKIFEPGMAYVALSRTTSLGGLYIRDYDEKKIYADPEITTSLERMKMATLEGIMPLFHLKKTNTNLLETLVIVHHNTEGLQSHIEDIKHHHELLLCDIFCVTETHLSGSCISSHVQLEGFKMFARNRHASYSTLPEMAKKDCGGVAIYCKEDIQAEPRHFIHHVTDLEFVVIKVDAPVTATIAAVYRPPDFSLGKFLPNIRGLLDYLEMMKENPIIVCGDFNEDHLSPGKKPILELFQSQQYQQLITMATTEKQTLLDHIYVSHPDLCMQSGVLHTYYSYHNPVYCVLPK</sequence>